<accession>A0A139A280</accession>
<dbReference type="PANTHER" id="PTHR24180">
    <property type="entry name" value="CYCLIN-DEPENDENT KINASE INHIBITOR 2C-RELATED"/>
    <property type="match status" value="1"/>
</dbReference>
<evidence type="ECO:0000313" key="5">
    <source>
        <dbReference type="Proteomes" id="UP000070544"/>
    </source>
</evidence>
<dbReference type="OrthoDB" id="426293at2759"/>
<feature type="repeat" description="ANK" evidence="3">
    <location>
        <begin position="174"/>
        <end position="209"/>
    </location>
</feature>
<dbReference type="EMBL" id="KQ965812">
    <property type="protein sequence ID" value="KXS10844.1"/>
    <property type="molecule type" value="Genomic_DNA"/>
</dbReference>
<reference evidence="4 5" key="1">
    <citation type="journal article" date="2015" name="Genome Biol. Evol.">
        <title>Phylogenomic analyses indicate that early fungi evolved digesting cell walls of algal ancestors of land plants.</title>
        <authorList>
            <person name="Chang Y."/>
            <person name="Wang S."/>
            <person name="Sekimoto S."/>
            <person name="Aerts A.L."/>
            <person name="Choi C."/>
            <person name="Clum A."/>
            <person name="LaButti K.M."/>
            <person name="Lindquist E.A."/>
            <person name="Yee Ngan C."/>
            <person name="Ohm R.A."/>
            <person name="Salamov A.A."/>
            <person name="Grigoriev I.V."/>
            <person name="Spatafora J.W."/>
            <person name="Berbee M.L."/>
        </authorList>
    </citation>
    <scope>NUCLEOTIDE SEQUENCE [LARGE SCALE GENOMIC DNA]</scope>
    <source>
        <strain evidence="4 5">JEL478</strain>
    </source>
</reference>
<keyword evidence="5" id="KW-1185">Reference proteome</keyword>
<proteinExistence type="predicted"/>
<feature type="repeat" description="ANK" evidence="3">
    <location>
        <begin position="141"/>
        <end position="173"/>
    </location>
</feature>
<evidence type="ECO:0000256" key="2">
    <source>
        <dbReference type="ARBA" id="ARBA00023043"/>
    </source>
</evidence>
<sequence length="430" mass="49917">MVKVPFSIADVEEDDEEDDDDNDLAQYLEWIYSSSWSDSDMELLAADKKSRQRRRRKLERSKIVPSRRKWIYIDQNQERQIILRRAQKRVRYNLSLMYFFQVEREDRLSLFIQFCIWNKMEEVQKILRHYHSELIIGRCPDGDNCLALAATEGYDAMVQFFYRRGADINNVNNRGQTPLMLAAFYGRPNSVKIVEYLLEAGADYEVRDNDGHNVLSYALPSEEMAERRRRKLLQGDTHEENARRRDIVRLLEPLFNNLLNTTATAIPLKVSVESKSRKATLDRGPLFPRVYVEDHADSGDAAPIEEMKVNWTQRVSELCQLIGYQESPSSISSGSLTPAVKKLVAFYVDKHLILPAPLLEGVSKSKRGPWTQRQLRMRKKLEHVLPNQVPNAGRCIIVENDLSDDCKQFLQCILSKLGLDFEIRIKNCDE</sequence>
<dbReference type="InterPro" id="IPR051637">
    <property type="entry name" value="Ank_repeat_dom-contain_49"/>
</dbReference>
<dbReference type="InterPro" id="IPR002110">
    <property type="entry name" value="Ankyrin_rpt"/>
</dbReference>
<dbReference type="PANTHER" id="PTHR24180:SF45">
    <property type="entry name" value="POLY [ADP-RIBOSE] POLYMERASE TANKYRASE"/>
    <property type="match status" value="1"/>
</dbReference>
<dbReference type="PROSITE" id="PS50088">
    <property type="entry name" value="ANK_REPEAT"/>
    <property type="match status" value="2"/>
</dbReference>
<name>A0A139A280_GONPJ</name>
<gene>
    <name evidence="4" type="ORF">M427DRAFT_61369</name>
</gene>
<dbReference type="Gene3D" id="1.25.40.20">
    <property type="entry name" value="Ankyrin repeat-containing domain"/>
    <property type="match status" value="1"/>
</dbReference>
<keyword evidence="2 3" id="KW-0040">ANK repeat</keyword>
<organism evidence="4 5">
    <name type="scientific">Gonapodya prolifera (strain JEL478)</name>
    <name type="common">Monoblepharis prolifera</name>
    <dbReference type="NCBI Taxonomy" id="1344416"/>
    <lineage>
        <taxon>Eukaryota</taxon>
        <taxon>Fungi</taxon>
        <taxon>Fungi incertae sedis</taxon>
        <taxon>Chytridiomycota</taxon>
        <taxon>Chytridiomycota incertae sedis</taxon>
        <taxon>Monoblepharidomycetes</taxon>
        <taxon>Monoblepharidales</taxon>
        <taxon>Gonapodyaceae</taxon>
        <taxon>Gonapodya</taxon>
    </lineage>
</organism>
<evidence type="ECO:0000313" key="4">
    <source>
        <dbReference type="EMBL" id="KXS10844.1"/>
    </source>
</evidence>
<dbReference type="SMART" id="SM00248">
    <property type="entry name" value="ANK"/>
    <property type="match status" value="2"/>
</dbReference>
<dbReference type="Proteomes" id="UP000070544">
    <property type="component" value="Unassembled WGS sequence"/>
</dbReference>
<protein>
    <submittedName>
        <fullName evidence="4">Ankyrin</fullName>
    </submittedName>
</protein>
<keyword evidence="1" id="KW-0677">Repeat</keyword>
<dbReference type="Pfam" id="PF12796">
    <property type="entry name" value="Ank_2"/>
    <property type="match status" value="1"/>
</dbReference>
<dbReference type="AlphaFoldDB" id="A0A139A280"/>
<evidence type="ECO:0000256" key="1">
    <source>
        <dbReference type="ARBA" id="ARBA00022737"/>
    </source>
</evidence>
<dbReference type="PROSITE" id="PS50297">
    <property type="entry name" value="ANK_REP_REGION"/>
    <property type="match status" value="2"/>
</dbReference>
<evidence type="ECO:0000256" key="3">
    <source>
        <dbReference type="PROSITE-ProRule" id="PRU00023"/>
    </source>
</evidence>
<dbReference type="InterPro" id="IPR036770">
    <property type="entry name" value="Ankyrin_rpt-contain_sf"/>
</dbReference>
<dbReference type="SUPFAM" id="SSF48403">
    <property type="entry name" value="Ankyrin repeat"/>
    <property type="match status" value="1"/>
</dbReference>